<feature type="domain" description="MobA-like NTP transferase" evidence="1">
    <location>
        <begin position="7"/>
        <end position="174"/>
    </location>
</feature>
<evidence type="ECO:0000313" key="2">
    <source>
        <dbReference type="EMBL" id="SER92923.1"/>
    </source>
</evidence>
<dbReference type="Gene3D" id="3.90.550.10">
    <property type="entry name" value="Spore Coat Polysaccharide Biosynthesis Protein SpsA, Chain A"/>
    <property type="match status" value="1"/>
</dbReference>
<dbReference type="PANTHER" id="PTHR43777:SF1">
    <property type="entry name" value="MOLYBDENUM COFACTOR CYTIDYLYLTRANSFERASE"/>
    <property type="match status" value="1"/>
</dbReference>
<dbReference type="GO" id="GO:0016779">
    <property type="term" value="F:nucleotidyltransferase activity"/>
    <property type="evidence" value="ECO:0007669"/>
    <property type="project" value="UniProtKB-KW"/>
</dbReference>
<dbReference type="RefSeq" id="WP_177169664.1">
    <property type="nucleotide sequence ID" value="NZ_FOGV01000009.1"/>
</dbReference>
<dbReference type="Pfam" id="PF12804">
    <property type="entry name" value="NTP_transf_3"/>
    <property type="match status" value="1"/>
</dbReference>
<protein>
    <submittedName>
        <fullName evidence="2">Molybdenum cofactor cytidylyltransferase</fullName>
    </submittedName>
</protein>
<comment type="caution">
    <text evidence="2">The sequence shown here is derived from an EMBL/GenBank/DDBJ whole genome shotgun (WGS) entry which is preliminary data.</text>
</comment>
<keyword evidence="3" id="KW-1185">Reference proteome</keyword>
<dbReference type="CDD" id="cd04182">
    <property type="entry name" value="GT_2_like_f"/>
    <property type="match status" value="1"/>
</dbReference>
<dbReference type="PANTHER" id="PTHR43777">
    <property type="entry name" value="MOLYBDENUM COFACTOR CYTIDYLYLTRANSFERASE"/>
    <property type="match status" value="1"/>
</dbReference>
<reference evidence="3" key="1">
    <citation type="submission" date="2016-10" db="EMBL/GenBank/DDBJ databases">
        <authorList>
            <person name="de Groot N.N."/>
        </authorList>
    </citation>
    <scope>NUCLEOTIDE SEQUENCE [LARGE SCALE GENOMIC DNA]</scope>
    <source>
        <strain evidence="3">10nlg</strain>
    </source>
</reference>
<proteinExistence type="predicted"/>
<organism evidence="2 3">
    <name type="scientific">Salisediminibacterium halotolerans</name>
    <dbReference type="NCBI Taxonomy" id="517425"/>
    <lineage>
        <taxon>Bacteria</taxon>
        <taxon>Bacillati</taxon>
        <taxon>Bacillota</taxon>
        <taxon>Bacilli</taxon>
        <taxon>Bacillales</taxon>
        <taxon>Bacillaceae</taxon>
        <taxon>Salisediminibacterium</taxon>
    </lineage>
</organism>
<dbReference type="SUPFAM" id="SSF53448">
    <property type="entry name" value="Nucleotide-diphospho-sugar transferases"/>
    <property type="match status" value="1"/>
</dbReference>
<sequence length="215" mass="24342">MERNVDAVVLAAGTSSRMGALKPLLSLDQTPMLQHVIEQLLSMPFRKIIVVLGYEKDVIRDEVSVASDRVVWVENSRYDLGQSTSFLAGFHHIRHETAGAMFFLGDQPLIQRETVEAIERHGRLLKRKERDMFAVRPEYDSIPGHPVYWGHCRPISPETFEKAGDRGGIALMRTMNVHHVPVDDPFTVFDVDTPEDYAALQRLWYGSGEPENDIG</sequence>
<keyword evidence="2" id="KW-0808">Transferase</keyword>
<accession>A0A1H9T8I0</accession>
<name>A0A1H9T8I0_9BACI</name>
<dbReference type="InterPro" id="IPR025877">
    <property type="entry name" value="MobA-like_NTP_Trfase"/>
</dbReference>
<dbReference type="AlphaFoldDB" id="A0A1H9T8I0"/>
<keyword evidence="2" id="KW-0548">Nucleotidyltransferase</keyword>
<dbReference type="Proteomes" id="UP000199318">
    <property type="component" value="Unassembled WGS sequence"/>
</dbReference>
<dbReference type="InterPro" id="IPR029044">
    <property type="entry name" value="Nucleotide-diphossugar_trans"/>
</dbReference>
<evidence type="ECO:0000313" key="3">
    <source>
        <dbReference type="Proteomes" id="UP000199318"/>
    </source>
</evidence>
<gene>
    <name evidence="2" type="ORF">SAMN05444126_10917</name>
</gene>
<dbReference type="STRING" id="1464123.SAMN05444126_10917"/>
<dbReference type="EMBL" id="FOGV01000009">
    <property type="protein sequence ID" value="SER92923.1"/>
    <property type="molecule type" value="Genomic_DNA"/>
</dbReference>
<evidence type="ECO:0000259" key="1">
    <source>
        <dbReference type="Pfam" id="PF12804"/>
    </source>
</evidence>